<comment type="caution">
    <text evidence="2">The sequence shown here is derived from an EMBL/GenBank/DDBJ whole genome shotgun (WGS) entry which is preliminary data.</text>
</comment>
<feature type="transmembrane region" description="Helical" evidence="1">
    <location>
        <begin position="315"/>
        <end position="331"/>
    </location>
</feature>
<gene>
    <name evidence="2" type="ORF">GCM10022211_11150</name>
</gene>
<protein>
    <recommendedName>
        <fullName evidence="4">Glycosyltransferase RgtA/B/C/D-like domain-containing protein</fullName>
    </recommendedName>
</protein>
<accession>A0ABP7RT11</accession>
<dbReference type="EMBL" id="BAAAZD010000001">
    <property type="protein sequence ID" value="GAA4001820.1"/>
    <property type="molecule type" value="Genomic_DNA"/>
</dbReference>
<evidence type="ECO:0000313" key="3">
    <source>
        <dbReference type="Proteomes" id="UP001501310"/>
    </source>
</evidence>
<keyword evidence="1" id="KW-0812">Transmembrane</keyword>
<evidence type="ECO:0000313" key="2">
    <source>
        <dbReference type="EMBL" id="GAA4001820.1"/>
    </source>
</evidence>
<feature type="transmembrane region" description="Helical" evidence="1">
    <location>
        <begin position="292"/>
        <end position="308"/>
    </location>
</feature>
<sequence length="476" mass="52976">MRPAAQPGTEEADHFAPDGLDAYASALQAALPLLFAFMIAFLAQIFLDGDTGWHLGAGKWIVAHGAVPTTDPFSHTMPGKAWTAHEWLAEVVMVGAHSLRGWGGLAALFALSYATTFWLLSREAFRHLPARWAITAVGLAAGILFPFALARPHVLAWTLLAAWTVILLRAREQRSAPPVAAALLMVVWANLHASYMFGFGLAGLFALESLIENPRDHRLLGRWAAFGFAALAAAVFVTPFSASDFLYPFQVSGMKSLSVIREWRRSTPDIDFLFYICLAGLAVLLVRRWRSIPPLRLLLLIGLSAMAIAHARHQMLFAIVGLLVVLPYLNPAAGRIDVPRARWFWPAVALLIAVRFAVPYQFKEHSSYPLSLLAKVPAEIRRQPVYNEYSQGGPLVMLGIRPYVDGRADMYGDDFTFRQRAINRGDIVKFREDVKRYGIRWAVLEYDDGLLPKLRSEPGWRLFAEDKNASVFVRTN</sequence>
<organism evidence="2 3">
    <name type="scientific">Sphingomonas humi</name>
    <dbReference type="NCBI Taxonomy" id="335630"/>
    <lineage>
        <taxon>Bacteria</taxon>
        <taxon>Pseudomonadati</taxon>
        <taxon>Pseudomonadota</taxon>
        <taxon>Alphaproteobacteria</taxon>
        <taxon>Sphingomonadales</taxon>
        <taxon>Sphingomonadaceae</taxon>
        <taxon>Sphingomonas</taxon>
    </lineage>
</organism>
<proteinExistence type="predicted"/>
<name>A0ABP7RT11_9SPHN</name>
<keyword evidence="1" id="KW-1133">Transmembrane helix</keyword>
<feature type="transmembrane region" description="Helical" evidence="1">
    <location>
        <begin position="132"/>
        <end position="148"/>
    </location>
</feature>
<evidence type="ECO:0000256" key="1">
    <source>
        <dbReference type="SAM" id="Phobius"/>
    </source>
</evidence>
<feature type="transmembrane region" description="Helical" evidence="1">
    <location>
        <begin position="343"/>
        <end position="362"/>
    </location>
</feature>
<feature type="transmembrane region" description="Helical" evidence="1">
    <location>
        <begin position="225"/>
        <end position="249"/>
    </location>
</feature>
<feature type="transmembrane region" description="Helical" evidence="1">
    <location>
        <begin position="182"/>
        <end position="205"/>
    </location>
</feature>
<keyword evidence="1" id="KW-0472">Membrane</keyword>
<evidence type="ECO:0008006" key="4">
    <source>
        <dbReference type="Google" id="ProtNLM"/>
    </source>
</evidence>
<feature type="transmembrane region" description="Helical" evidence="1">
    <location>
        <begin position="101"/>
        <end position="120"/>
    </location>
</feature>
<feature type="transmembrane region" description="Helical" evidence="1">
    <location>
        <begin position="270"/>
        <end position="286"/>
    </location>
</feature>
<feature type="transmembrane region" description="Helical" evidence="1">
    <location>
        <begin position="29"/>
        <end position="47"/>
    </location>
</feature>
<reference evidence="3" key="1">
    <citation type="journal article" date="2019" name="Int. J. Syst. Evol. Microbiol.">
        <title>The Global Catalogue of Microorganisms (GCM) 10K type strain sequencing project: providing services to taxonomists for standard genome sequencing and annotation.</title>
        <authorList>
            <consortium name="The Broad Institute Genomics Platform"/>
            <consortium name="The Broad Institute Genome Sequencing Center for Infectious Disease"/>
            <person name="Wu L."/>
            <person name="Ma J."/>
        </authorList>
    </citation>
    <scope>NUCLEOTIDE SEQUENCE [LARGE SCALE GENOMIC DNA]</scope>
    <source>
        <strain evidence="3">JCM 16603</strain>
    </source>
</reference>
<dbReference type="Proteomes" id="UP001501310">
    <property type="component" value="Unassembled WGS sequence"/>
</dbReference>
<keyword evidence="3" id="KW-1185">Reference proteome</keyword>